<feature type="transmembrane region" description="Helical" evidence="1">
    <location>
        <begin position="86"/>
        <end position="105"/>
    </location>
</feature>
<feature type="transmembrane region" description="Helical" evidence="1">
    <location>
        <begin position="50"/>
        <end position="74"/>
    </location>
</feature>
<feature type="transmembrane region" description="Helical" evidence="1">
    <location>
        <begin position="331"/>
        <end position="349"/>
    </location>
</feature>
<dbReference type="RefSeq" id="WP_304448546.1">
    <property type="nucleotide sequence ID" value="NZ_JARRAH010000001.1"/>
</dbReference>
<dbReference type="PANTHER" id="PTHR23518">
    <property type="entry name" value="C-METHYLTRANSFERASE"/>
    <property type="match status" value="1"/>
</dbReference>
<dbReference type="InterPro" id="IPR011701">
    <property type="entry name" value="MFS"/>
</dbReference>
<evidence type="ECO:0000313" key="3">
    <source>
        <dbReference type="Proteomes" id="UP001596406"/>
    </source>
</evidence>
<dbReference type="Pfam" id="PF07690">
    <property type="entry name" value="MFS_1"/>
    <property type="match status" value="1"/>
</dbReference>
<protein>
    <submittedName>
        <fullName evidence="2">MFS transporter</fullName>
    </submittedName>
</protein>
<keyword evidence="1" id="KW-0472">Membrane</keyword>
<feature type="transmembrane region" description="Helical" evidence="1">
    <location>
        <begin position="369"/>
        <end position="389"/>
    </location>
</feature>
<dbReference type="SUPFAM" id="SSF103473">
    <property type="entry name" value="MFS general substrate transporter"/>
    <property type="match status" value="1"/>
</dbReference>
<dbReference type="PANTHER" id="PTHR23518:SF2">
    <property type="entry name" value="MAJOR FACILITATOR SUPERFAMILY TRANSPORTER"/>
    <property type="match status" value="1"/>
</dbReference>
<feature type="transmembrane region" description="Helical" evidence="1">
    <location>
        <begin position="280"/>
        <end position="300"/>
    </location>
</feature>
<accession>A0ABD5U8L3</accession>
<evidence type="ECO:0000313" key="2">
    <source>
        <dbReference type="EMBL" id="MFC6836872.1"/>
    </source>
</evidence>
<keyword evidence="1" id="KW-0812">Transmembrane</keyword>
<dbReference type="InterPro" id="IPR036259">
    <property type="entry name" value="MFS_trans_sf"/>
</dbReference>
<evidence type="ECO:0000256" key="1">
    <source>
        <dbReference type="SAM" id="Phobius"/>
    </source>
</evidence>
<feature type="transmembrane region" description="Helical" evidence="1">
    <location>
        <begin position="21"/>
        <end position="38"/>
    </location>
</feature>
<gene>
    <name evidence="2" type="ORF">ACFQHK_10140</name>
</gene>
<keyword evidence="1" id="KW-1133">Transmembrane helix</keyword>
<dbReference type="AlphaFoldDB" id="A0ABD5U8L3"/>
<dbReference type="EMBL" id="JBHSXM010000001">
    <property type="protein sequence ID" value="MFC6836872.1"/>
    <property type="molecule type" value="Genomic_DNA"/>
</dbReference>
<organism evidence="2 3">
    <name type="scientific">Halomarina ordinaria</name>
    <dbReference type="NCBI Taxonomy" id="3033939"/>
    <lineage>
        <taxon>Archaea</taxon>
        <taxon>Methanobacteriati</taxon>
        <taxon>Methanobacteriota</taxon>
        <taxon>Stenosarchaea group</taxon>
        <taxon>Halobacteria</taxon>
        <taxon>Halobacteriales</taxon>
        <taxon>Natronomonadaceae</taxon>
        <taxon>Halomarina</taxon>
    </lineage>
</organism>
<dbReference type="Gene3D" id="1.20.1250.20">
    <property type="entry name" value="MFS general substrate transporter like domains"/>
    <property type="match status" value="2"/>
</dbReference>
<comment type="caution">
    <text evidence="2">The sequence shown here is derived from an EMBL/GenBank/DDBJ whole genome shotgun (WGS) entry which is preliminary data.</text>
</comment>
<feature type="transmembrane region" description="Helical" evidence="1">
    <location>
        <begin position="395"/>
        <end position="414"/>
    </location>
</feature>
<name>A0ABD5U8L3_9EURY</name>
<sequence length="424" mass="44354">MSTDSTSVRGIVRQLFSFERDVLVLSLSMFAFSLGFQMTGRYMGRYLDLLGASAFVIGLYGTVGNVIGFAYPYPGGAVSDRIGSRTALTLFGLLSTLGFVVWFAAGSLGFGVGAVFLGLLLVQCWQSFGLGATFAIVKQSVADERLATGFASTETVRRTAFLVGPLLASALIATYGFGLGFRYVVGVAAVVALVGTVAQHRLYDPSGDALGKSFEGIGQLVDDLRGLPPELPPLLLGDTLVRFANGMVYTFFVIVVTQFLEVDVTLPVVGYLSPDALFGVLLAVEMAVALLTMVPVAALTRRVGLKPVVALGFAVYAVFPVLLISAPADPLVVTLLFAVSGLRFAGLPAHKALIVGPAERNEGGRVTGAYYLVRNFVVIPSSALGGLIYGFSPRLAFGAASAVGLLGVVLFLAFGKDFDAAVAA</sequence>
<feature type="transmembrane region" description="Helical" evidence="1">
    <location>
        <begin position="240"/>
        <end position="260"/>
    </location>
</feature>
<reference evidence="2 3" key="1">
    <citation type="journal article" date="2019" name="Int. J. Syst. Evol. Microbiol.">
        <title>The Global Catalogue of Microorganisms (GCM) 10K type strain sequencing project: providing services to taxonomists for standard genome sequencing and annotation.</title>
        <authorList>
            <consortium name="The Broad Institute Genomics Platform"/>
            <consortium name="The Broad Institute Genome Sequencing Center for Infectious Disease"/>
            <person name="Wu L."/>
            <person name="Ma J."/>
        </authorList>
    </citation>
    <scope>NUCLEOTIDE SEQUENCE [LARGE SCALE GENOMIC DNA]</scope>
    <source>
        <strain evidence="2 3">PSRA2</strain>
    </source>
</reference>
<feature type="transmembrane region" description="Helical" evidence="1">
    <location>
        <begin position="111"/>
        <end position="137"/>
    </location>
</feature>
<proteinExistence type="predicted"/>
<dbReference type="Proteomes" id="UP001596406">
    <property type="component" value="Unassembled WGS sequence"/>
</dbReference>
<keyword evidence="3" id="KW-1185">Reference proteome</keyword>
<feature type="transmembrane region" description="Helical" evidence="1">
    <location>
        <begin position="307"/>
        <end position="325"/>
    </location>
</feature>